<accession>A0ABS3NF64</accession>
<dbReference type="RefSeq" id="WP_208005058.1">
    <property type="nucleotide sequence ID" value="NZ_JAGDFX010000006.1"/>
</dbReference>
<dbReference type="EMBL" id="JAGDFX010000006">
    <property type="protein sequence ID" value="MBO1519221.1"/>
    <property type="molecule type" value="Genomic_DNA"/>
</dbReference>
<proteinExistence type="predicted"/>
<sequence length="365" mass="37625">MKKFIIAPVATVVMLGLSGYANAEGGVEISKSVDISNSTHYYGGGLMLGKIGFNQLGMAVINNEQESSNNNVVNIRNTNNAKIDDSANKLTGNSGVNVAGGDNNVQSNNTALTAVGENQSSLFGLLSGSSIDAEIFSSQSANKNYTHNEGNHNNATVGNGSLNNSAGNLGANVAAGNSNVQTNNFAVSYSDRANVAVSTVHNSQSATNNNTRNETLMQTDKGLKIGISMSGQVDGTYSGKSIQSNDVYPEIWLGGSQNGNHPDAQEYVGHMDFDGSPLTPNGDNPSSDKAGHFEFKDDGTIDLGKVSLKGSMTTVNTIAGRTNFNNAILSGGSLNNASGNVGVNVAAGTNNLQSNSLALSVGGEF</sequence>
<feature type="chain" id="PRO_5045913434" description="Adhesin" evidence="1">
    <location>
        <begin position="24"/>
        <end position="365"/>
    </location>
</feature>
<protein>
    <recommendedName>
        <fullName evidence="4">Adhesin</fullName>
    </recommendedName>
</protein>
<comment type="caution">
    <text evidence="2">The sequence shown here is derived from an EMBL/GenBank/DDBJ whole genome shotgun (WGS) entry which is preliminary data.</text>
</comment>
<evidence type="ECO:0000313" key="2">
    <source>
        <dbReference type="EMBL" id="MBO1519221.1"/>
    </source>
</evidence>
<evidence type="ECO:0000256" key="1">
    <source>
        <dbReference type="SAM" id="SignalP"/>
    </source>
</evidence>
<name>A0ABS3NF64_9GAMM</name>
<keyword evidence="1" id="KW-0732">Signal</keyword>
<evidence type="ECO:0000313" key="3">
    <source>
        <dbReference type="Proteomes" id="UP000664882"/>
    </source>
</evidence>
<feature type="signal peptide" evidence="1">
    <location>
        <begin position="1"/>
        <end position="23"/>
    </location>
</feature>
<organism evidence="2 3">
    <name type="scientific">Oceanisphaera pacifica</name>
    <dbReference type="NCBI Taxonomy" id="2818389"/>
    <lineage>
        <taxon>Bacteria</taxon>
        <taxon>Pseudomonadati</taxon>
        <taxon>Pseudomonadota</taxon>
        <taxon>Gammaproteobacteria</taxon>
        <taxon>Aeromonadales</taxon>
        <taxon>Aeromonadaceae</taxon>
        <taxon>Oceanisphaera</taxon>
    </lineage>
</organism>
<reference evidence="2 3" key="1">
    <citation type="submission" date="2021-03" db="EMBL/GenBank/DDBJ databases">
        <title>Oceanisphaera sp. nov., isolated from the intestine.</title>
        <authorList>
            <person name="Zhao L.-H."/>
            <person name="Shi L.-F."/>
        </authorList>
    </citation>
    <scope>NUCLEOTIDE SEQUENCE [LARGE SCALE GENOMIC DNA]</scope>
    <source>
        <strain evidence="2 3">DM8</strain>
    </source>
</reference>
<evidence type="ECO:0008006" key="4">
    <source>
        <dbReference type="Google" id="ProtNLM"/>
    </source>
</evidence>
<keyword evidence="3" id="KW-1185">Reference proteome</keyword>
<dbReference type="Proteomes" id="UP000664882">
    <property type="component" value="Unassembled WGS sequence"/>
</dbReference>
<gene>
    <name evidence="2" type="ORF">J3U76_06180</name>
</gene>